<dbReference type="InterPro" id="IPR017871">
    <property type="entry name" value="ABC_transporter-like_CS"/>
</dbReference>
<dbReference type="Pfam" id="PF08402">
    <property type="entry name" value="TOBE_2"/>
    <property type="match status" value="1"/>
</dbReference>
<keyword evidence="7" id="KW-1185">Reference proteome</keyword>
<reference evidence="7" key="1">
    <citation type="journal article" date="2019" name="Int. J. Syst. Evol. Microbiol.">
        <title>The Global Catalogue of Microorganisms (GCM) 10K type strain sequencing project: providing services to taxonomists for standard genome sequencing and annotation.</title>
        <authorList>
            <consortium name="The Broad Institute Genomics Platform"/>
            <consortium name="The Broad Institute Genome Sequencing Center for Infectious Disease"/>
            <person name="Wu L."/>
            <person name="Ma J."/>
        </authorList>
    </citation>
    <scope>NUCLEOTIDE SEQUENCE [LARGE SCALE GENOMIC DNA]</scope>
    <source>
        <strain evidence="7">ICMP 6774ER</strain>
    </source>
</reference>
<dbReference type="SUPFAM" id="SSF52540">
    <property type="entry name" value="P-loop containing nucleoside triphosphate hydrolases"/>
    <property type="match status" value="1"/>
</dbReference>
<gene>
    <name evidence="6" type="ORF">ACFSKW_31835</name>
</gene>
<evidence type="ECO:0000256" key="3">
    <source>
        <dbReference type="ARBA" id="ARBA00022840"/>
    </source>
</evidence>
<organism evidence="6 7">
    <name type="scientific">Nonomuraea mangrovi</name>
    <dbReference type="NCBI Taxonomy" id="2316207"/>
    <lineage>
        <taxon>Bacteria</taxon>
        <taxon>Bacillati</taxon>
        <taxon>Actinomycetota</taxon>
        <taxon>Actinomycetes</taxon>
        <taxon>Streptosporangiales</taxon>
        <taxon>Streptosporangiaceae</taxon>
        <taxon>Nonomuraea</taxon>
    </lineage>
</organism>
<dbReference type="InterPro" id="IPR003439">
    <property type="entry name" value="ABC_transporter-like_ATP-bd"/>
</dbReference>
<dbReference type="PANTHER" id="PTHR42781:SF4">
    <property type="entry name" value="SPERMIDINE_PUTRESCINE IMPORT ATP-BINDING PROTEIN POTA"/>
    <property type="match status" value="1"/>
</dbReference>
<keyword evidence="2" id="KW-0547">Nucleotide-binding</keyword>
<feature type="domain" description="ABC transporter" evidence="5">
    <location>
        <begin position="4"/>
        <end position="233"/>
    </location>
</feature>
<dbReference type="InterPro" id="IPR008995">
    <property type="entry name" value="Mo/tungstate-bd_C_term_dom"/>
</dbReference>
<feature type="region of interest" description="Disordered" evidence="4">
    <location>
        <begin position="283"/>
        <end position="376"/>
    </location>
</feature>
<sequence length="436" mass="44156">MSGLTVSEVVKAFDGVRVLRGASLSVREGSFAAVLGPSGCGKTTLLRIIAGFERADAGSVSLGEREVTSLPPEKRRVGIVPQEAALFPHLSVARNVGFGLPRGAPRAETSSRVEECLELVGLSGYGSRMPYELSGGQQQRVALARALAPRPGVVLLDEPFNALDRSLRGVVRDEVRSAVKRAGATVVLVTHDQEEALSMADVVAVMRDGVIVQSDTPAEVYASPVDLGVATFVGEAVVLDAVSSGGVASCVLGRLRQRSNGVAGTGFVALRPEQVTLTAPAVSAEAGVARPASRASRNGADLLDPAGSPPEAGEDHDHGPSGPASHTGEDHDHGPSGSSAEGGLAGNGHGRPAGSSHGGGVKDAGGGDGEGLGTGAAAPRGRVARVEFFGHDAAVTVTMDDGVVIRARTKGAAPHQVGDMVEIGVDGPVLFFPAAG</sequence>
<accession>A0ABW4T4N5</accession>
<comment type="caution">
    <text evidence="6">The sequence shown here is derived from an EMBL/GenBank/DDBJ whole genome shotgun (WGS) entry which is preliminary data.</text>
</comment>
<evidence type="ECO:0000259" key="5">
    <source>
        <dbReference type="PROSITE" id="PS50893"/>
    </source>
</evidence>
<dbReference type="PANTHER" id="PTHR42781">
    <property type="entry name" value="SPERMIDINE/PUTRESCINE IMPORT ATP-BINDING PROTEIN POTA"/>
    <property type="match status" value="1"/>
</dbReference>
<keyword evidence="3 6" id="KW-0067">ATP-binding</keyword>
<dbReference type="RefSeq" id="WP_379576166.1">
    <property type="nucleotide sequence ID" value="NZ_JBHUFV010000047.1"/>
</dbReference>
<dbReference type="InterPro" id="IPR027417">
    <property type="entry name" value="P-loop_NTPase"/>
</dbReference>
<dbReference type="SUPFAM" id="SSF50331">
    <property type="entry name" value="MOP-like"/>
    <property type="match status" value="1"/>
</dbReference>
<protein>
    <submittedName>
        <fullName evidence="6">ABC transporter ATP-binding protein</fullName>
    </submittedName>
</protein>
<dbReference type="InterPro" id="IPR050093">
    <property type="entry name" value="ABC_SmlMolc_Importer"/>
</dbReference>
<proteinExistence type="predicted"/>
<dbReference type="SMART" id="SM00382">
    <property type="entry name" value="AAA"/>
    <property type="match status" value="1"/>
</dbReference>
<dbReference type="GO" id="GO:0005524">
    <property type="term" value="F:ATP binding"/>
    <property type="evidence" value="ECO:0007669"/>
    <property type="project" value="UniProtKB-KW"/>
</dbReference>
<dbReference type="EMBL" id="JBHUFV010000047">
    <property type="protein sequence ID" value="MFD1936070.1"/>
    <property type="molecule type" value="Genomic_DNA"/>
</dbReference>
<evidence type="ECO:0000256" key="1">
    <source>
        <dbReference type="ARBA" id="ARBA00022448"/>
    </source>
</evidence>
<name>A0ABW4T4N5_9ACTN</name>
<dbReference type="Proteomes" id="UP001597368">
    <property type="component" value="Unassembled WGS sequence"/>
</dbReference>
<dbReference type="Pfam" id="PF00005">
    <property type="entry name" value="ABC_tran"/>
    <property type="match status" value="1"/>
</dbReference>
<evidence type="ECO:0000313" key="6">
    <source>
        <dbReference type="EMBL" id="MFD1936070.1"/>
    </source>
</evidence>
<dbReference type="InterPro" id="IPR003593">
    <property type="entry name" value="AAA+_ATPase"/>
</dbReference>
<evidence type="ECO:0000256" key="4">
    <source>
        <dbReference type="SAM" id="MobiDB-lite"/>
    </source>
</evidence>
<feature type="compositionally biased region" description="Gly residues" evidence="4">
    <location>
        <begin position="343"/>
        <end position="374"/>
    </location>
</feature>
<evidence type="ECO:0000313" key="7">
    <source>
        <dbReference type="Proteomes" id="UP001597368"/>
    </source>
</evidence>
<dbReference type="PROSITE" id="PS50893">
    <property type="entry name" value="ABC_TRANSPORTER_2"/>
    <property type="match status" value="1"/>
</dbReference>
<evidence type="ECO:0000256" key="2">
    <source>
        <dbReference type="ARBA" id="ARBA00022741"/>
    </source>
</evidence>
<keyword evidence="1" id="KW-0813">Transport</keyword>
<dbReference type="InterPro" id="IPR013611">
    <property type="entry name" value="Transp-assoc_OB_typ2"/>
</dbReference>
<dbReference type="PROSITE" id="PS00211">
    <property type="entry name" value="ABC_TRANSPORTER_1"/>
    <property type="match status" value="1"/>
</dbReference>
<dbReference type="Gene3D" id="3.40.50.300">
    <property type="entry name" value="P-loop containing nucleotide triphosphate hydrolases"/>
    <property type="match status" value="1"/>
</dbReference>